<keyword evidence="2 6" id="KW-0678">Repressor</keyword>
<comment type="function">
    <text evidence="6">Transcriptional repressor that regulates multiple aspects of plant growth and development.</text>
</comment>
<organism evidence="9 10">
    <name type="scientific">Dendrobium thyrsiflorum</name>
    <name type="common">Pinecone-like raceme dendrobium</name>
    <name type="synonym">Orchid</name>
    <dbReference type="NCBI Taxonomy" id="117978"/>
    <lineage>
        <taxon>Eukaryota</taxon>
        <taxon>Viridiplantae</taxon>
        <taxon>Streptophyta</taxon>
        <taxon>Embryophyta</taxon>
        <taxon>Tracheophyta</taxon>
        <taxon>Spermatophyta</taxon>
        <taxon>Magnoliopsida</taxon>
        <taxon>Liliopsida</taxon>
        <taxon>Asparagales</taxon>
        <taxon>Orchidaceae</taxon>
        <taxon>Epidendroideae</taxon>
        <taxon>Malaxideae</taxon>
        <taxon>Dendrobiinae</taxon>
        <taxon>Dendrobium</taxon>
    </lineage>
</organism>
<feature type="compositionally biased region" description="Basic residues" evidence="7">
    <location>
        <begin position="222"/>
        <end position="238"/>
    </location>
</feature>
<evidence type="ECO:0000256" key="3">
    <source>
        <dbReference type="ARBA" id="ARBA00023015"/>
    </source>
</evidence>
<dbReference type="InterPro" id="IPR006458">
    <property type="entry name" value="Ovate_C"/>
</dbReference>
<feature type="domain" description="OVATE" evidence="8">
    <location>
        <begin position="292"/>
        <end position="351"/>
    </location>
</feature>
<reference evidence="9 10" key="1">
    <citation type="journal article" date="2024" name="Plant Biotechnol. J.">
        <title>Dendrobium thyrsiflorum genome and its molecular insights into genes involved in important horticultural traits.</title>
        <authorList>
            <person name="Chen B."/>
            <person name="Wang J.Y."/>
            <person name="Zheng P.J."/>
            <person name="Li K.L."/>
            <person name="Liang Y.M."/>
            <person name="Chen X.F."/>
            <person name="Zhang C."/>
            <person name="Zhao X."/>
            <person name="He X."/>
            <person name="Zhang G.Q."/>
            <person name="Liu Z.J."/>
            <person name="Xu Q."/>
        </authorList>
    </citation>
    <scope>NUCLEOTIDE SEQUENCE [LARGE SCALE GENOMIC DNA]</scope>
    <source>
        <strain evidence="9">GZMU011</strain>
    </source>
</reference>
<proteinExistence type="predicted"/>
<dbReference type="AlphaFoldDB" id="A0ABD0TWS1"/>
<evidence type="ECO:0000256" key="1">
    <source>
        <dbReference type="ARBA" id="ARBA00004123"/>
    </source>
</evidence>
<evidence type="ECO:0000256" key="2">
    <source>
        <dbReference type="ARBA" id="ARBA00022491"/>
    </source>
</evidence>
<dbReference type="PANTHER" id="PTHR33057">
    <property type="entry name" value="TRANSCRIPTION REPRESSOR OFP7-RELATED"/>
    <property type="match status" value="1"/>
</dbReference>
<dbReference type="Proteomes" id="UP001552299">
    <property type="component" value="Unassembled WGS sequence"/>
</dbReference>
<accession>A0ABD0TWS1</accession>
<feature type="compositionally biased region" description="Low complexity" evidence="7">
    <location>
        <begin position="206"/>
        <end position="216"/>
    </location>
</feature>
<dbReference type="GO" id="GO:0005634">
    <property type="term" value="C:nucleus"/>
    <property type="evidence" value="ECO:0007669"/>
    <property type="project" value="UniProtKB-SubCell"/>
</dbReference>
<dbReference type="InterPro" id="IPR038933">
    <property type="entry name" value="Ovate"/>
</dbReference>
<feature type="region of interest" description="Disordered" evidence="7">
    <location>
        <begin position="158"/>
        <end position="184"/>
    </location>
</feature>
<dbReference type="NCBIfam" id="TIGR01568">
    <property type="entry name" value="A_thal_3678"/>
    <property type="match status" value="1"/>
</dbReference>
<feature type="region of interest" description="Disordered" evidence="7">
    <location>
        <begin position="89"/>
        <end position="112"/>
    </location>
</feature>
<sequence>MDNKPRLKDRLARIFWPSALLRSSGAVVGSSRSLSTGESTRSFSAAADIAHEPIFISRCRASEADELHFALLRRSFSLDRRPRRNLCGGCRPTAAPSPAVQGKVKKENRKSERSDLYATGELGEGDGKTCPPASPSVESPNSAHLYYYWIKEAELKDKRKKTKKKKKMMMKQRQRCRSNRHELSISSSFGEEGFGFFSSEETDTFFSSRSFSSDSSEFYRRPSPKTRKSSKKKEHSNKKKQDEKSNLSSRRRRPAAVARRRDAFINGFQPLVSVSFSDENEAEKNRREGFPVLKKSSDPYSDFRSSMIEMIVERQIFGARELERLLHSYLSLNSPEIHSAIFRAFADISQVLFSY</sequence>
<dbReference type="PANTHER" id="PTHR33057:SF17">
    <property type="entry name" value="TRANSCRIPTION REPRESSOR OFP8"/>
    <property type="match status" value="1"/>
</dbReference>
<evidence type="ECO:0000313" key="10">
    <source>
        <dbReference type="Proteomes" id="UP001552299"/>
    </source>
</evidence>
<dbReference type="EMBL" id="JANQDX010000019">
    <property type="protein sequence ID" value="KAL0904052.1"/>
    <property type="molecule type" value="Genomic_DNA"/>
</dbReference>
<keyword evidence="5 6" id="KW-0539">Nucleus</keyword>
<dbReference type="Pfam" id="PF04844">
    <property type="entry name" value="Ovate"/>
    <property type="match status" value="1"/>
</dbReference>
<evidence type="ECO:0000256" key="5">
    <source>
        <dbReference type="ARBA" id="ARBA00023242"/>
    </source>
</evidence>
<comment type="caution">
    <text evidence="9">The sequence shown here is derived from an EMBL/GenBank/DDBJ whole genome shotgun (WGS) entry which is preliminary data.</text>
</comment>
<gene>
    <name evidence="9" type="ORF">M5K25_026125</name>
</gene>
<name>A0ABD0TWS1_DENTH</name>
<feature type="region of interest" description="Disordered" evidence="7">
    <location>
        <begin position="206"/>
        <end position="256"/>
    </location>
</feature>
<evidence type="ECO:0000256" key="7">
    <source>
        <dbReference type="SAM" id="MobiDB-lite"/>
    </source>
</evidence>
<protein>
    <recommendedName>
        <fullName evidence="6">Transcription repressor</fullName>
    </recommendedName>
    <alternativeName>
        <fullName evidence="6">Ovate family protein</fullName>
    </alternativeName>
</protein>
<evidence type="ECO:0000313" key="9">
    <source>
        <dbReference type="EMBL" id="KAL0904052.1"/>
    </source>
</evidence>
<keyword evidence="4 6" id="KW-0804">Transcription</keyword>
<evidence type="ECO:0000256" key="6">
    <source>
        <dbReference type="RuleBase" id="RU367028"/>
    </source>
</evidence>
<evidence type="ECO:0000259" key="8">
    <source>
        <dbReference type="PROSITE" id="PS51754"/>
    </source>
</evidence>
<keyword evidence="10" id="KW-1185">Reference proteome</keyword>
<dbReference type="PROSITE" id="PS51754">
    <property type="entry name" value="OVATE"/>
    <property type="match status" value="1"/>
</dbReference>
<dbReference type="GO" id="GO:0045892">
    <property type="term" value="P:negative regulation of DNA-templated transcription"/>
    <property type="evidence" value="ECO:0007669"/>
    <property type="project" value="UniProtKB-UniRule"/>
</dbReference>
<evidence type="ECO:0000256" key="4">
    <source>
        <dbReference type="ARBA" id="ARBA00023163"/>
    </source>
</evidence>
<feature type="compositionally biased region" description="Basic residues" evidence="7">
    <location>
        <begin position="158"/>
        <end position="178"/>
    </location>
</feature>
<keyword evidence="3 6" id="KW-0805">Transcription regulation</keyword>
<comment type="subcellular location">
    <subcellularLocation>
        <location evidence="1 6">Nucleus</location>
    </subcellularLocation>
</comment>